<feature type="compositionally biased region" description="Basic and acidic residues" evidence="1">
    <location>
        <begin position="54"/>
        <end position="78"/>
    </location>
</feature>
<gene>
    <name evidence="2" type="ORF">ETU37_20780</name>
</gene>
<sequence>MSWFWKGLVVLLLALPVGAYVTGSLAGAPADLPDRLEPVVVQDPSSGDTAPEPSHSEGPRNDGATGDRDDDRDDRDGRDEGDDRDEVEVVRPDPDDLDDDSDDDGRDLDDENDRDHPGDDVTDDD</sequence>
<dbReference type="EMBL" id="SDPU01000035">
    <property type="protein sequence ID" value="RYU09492.1"/>
    <property type="molecule type" value="Genomic_DNA"/>
</dbReference>
<accession>A0A4Q5IUG4</accession>
<organism evidence="2 3">
    <name type="scientific">Nocardioides iriomotensis</name>
    <dbReference type="NCBI Taxonomy" id="715784"/>
    <lineage>
        <taxon>Bacteria</taxon>
        <taxon>Bacillati</taxon>
        <taxon>Actinomycetota</taxon>
        <taxon>Actinomycetes</taxon>
        <taxon>Propionibacteriales</taxon>
        <taxon>Nocardioidaceae</taxon>
        <taxon>Nocardioides</taxon>
    </lineage>
</organism>
<protein>
    <submittedName>
        <fullName evidence="2">Uncharacterized protein</fullName>
    </submittedName>
</protein>
<proteinExistence type="predicted"/>
<name>A0A4Q5IUG4_9ACTN</name>
<evidence type="ECO:0000313" key="2">
    <source>
        <dbReference type="EMBL" id="RYU09492.1"/>
    </source>
</evidence>
<feature type="compositionally biased region" description="Acidic residues" evidence="1">
    <location>
        <begin position="95"/>
        <end position="112"/>
    </location>
</feature>
<evidence type="ECO:0000256" key="1">
    <source>
        <dbReference type="SAM" id="MobiDB-lite"/>
    </source>
</evidence>
<reference evidence="2 3" key="1">
    <citation type="submission" date="2019-01" db="EMBL/GenBank/DDBJ databases">
        <title>Nocardioides guangzhouensis sp. nov., an actinobacterium isolated from soil.</title>
        <authorList>
            <person name="Fu Y."/>
            <person name="Cai Y."/>
            <person name="Lin Z."/>
            <person name="Chen P."/>
        </authorList>
    </citation>
    <scope>NUCLEOTIDE SEQUENCE [LARGE SCALE GENOMIC DNA]</scope>
    <source>
        <strain evidence="2 3">NBRC 105384</strain>
    </source>
</reference>
<dbReference type="Proteomes" id="UP000291189">
    <property type="component" value="Unassembled WGS sequence"/>
</dbReference>
<dbReference type="AlphaFoldDB" id="A0A4Q5IUG4"/>
<comment type="caution">
    <text evidence="2">The sequence shown here is derived from an EMBL/GenBank/DDBJ whole genome shotgun (WGS) entry which is preliminary data.</text>
</comment>
<keyword evidence="3" id="KW-1185">Reference proteome</keyword>
<evidence type="ECO:0000313" key="3">
    <source>
        <dbReference type="Proteomes" id="UP000291189"/>
    </source>
</evidence>
<feature type="region of interest" description="Disordered" evidence="1">
    <location>
        <begin position="24"/>
        <end position="125"/>
    </location>
</feature>
<dbReference type="RefSeq" id="WP_129989257.1">
    <property type="nucleotide sequence ID" value="NZ_SDPU01000035.1"/>
</dbReference>